<comment type="caution">
    <text evidence="1">The sequence shown here is derived from an EMBL/GenBank/DDBJ whole genome shotgun (WGS) entry which is preliminary data.</text>
</comment>
<protein>
    <submittedName>
        <fullName evidence="1">Uncharacterized protein</fullName>
    </submittedName>
</protein>
<dbReference type="AlphaFoldDB" id="A0ABD0M4Z5"/>
<dbReference type="EMBL" id="JACVVK020000005">
    <property type="protein sequence ID" value="KAK7506989.1"/>
    <property type="molecule type" value="Genomic_DNA"/>
</dbReference>
<evidence type="ECO:0000313" key="2">
    <source>
        <dbReference type="Proteomes" id="UP001519460"/>
    </source>
</evidence>
<proteinExistence type="predicted"/>
<keyword evidence="2" id="KW-1185">Reference proteome</keyword>
<feature type="non-terminal residue" evidence="1">
    <location>
        <position position="48"/>
    </location>
</feature>
<organism evidence="1 2">
    <name type="scientific">Batillaria attramentaria</name>
    <dbReference type="NCBI Taxonomy" id="370345"/>
    <lineage>
        <taxon>Eukaryota</taxon>
        <taxon>Metazoa</taxon>
        <taxon>Spiralia</taxon>
        <taxon>Lophotrochozoa</taxon>
        <taxon>Mollusca</taxon>
        <taxon>Gastropoda</taxon>
        <taxon>Caenogastropoda</taxon>
        <taxon>Sorbeoconcha</taxon>
        <taxon>Cerithioidea</taxon>
        <taxon>Batillariidae</taxon>
        <taxon>Batillaria</taxon>
    </lineage>
</organism>
<reference evidence="1 2" key="1">
    <citation type="journal article" date="2023" name="Sci. Data">
        <title>Genome assembly of the Korean intertidal mud-creeper Batillaria attramentaria.</title>
        <authorList>
            <person name="Patra A.K."/>
            <person name="Ho P.T."/>
            <person name="Jun S."/>
            <person name="Lee S.J."/>
            <person name="Kim Y."/>
            <person name="Won Y.J."/>
        </authorList>
    </citation>
    <scope>NUCLEOTIDE SEQUENCE [LARGE SCALE GENOMIC DNA]</scope>
    <source>
        <strain evidence="1">Wonlab-2016</strain>
    </source>
</reference>
<sequence>MPCRGERFDDIDFLELICARDEHFRKDPTTAVEFTPTEEDHAVKIEPQ</sequence>
<evidence type="ECO:0000313" key="1">
    <source>
        <dbReference type="EMBL" id="KAK7506989.1"/>
    </source>
</evidence>
<gene>
    <name evidence="1" type="ORF">BaRGS_00001840</name>
</gene>
<name>A0ABD0M4Z5_9CAEN</name>
<accession>A0ABD0M4Z5</accession>
<dbReference type="Proteomes" id="UP001519460">
    <property type="component" value="Unassembled WGS sequence"/>
</dbReference>